<dbReference type="FunFam" id="1.20.120.1080:FF:000001">
    <property type="entry name" value="Pre-mRNA-splicing factor ATP-dependent RNA helicase"/>
    <property type="match status" value="1"/>
</dbReference>
<evidence type="ECO:0000313" key="16">
    <source>
        <dbReference type="Proteomes" id="UP000655225"/>
    </source>
</evidence>
<dbReference type="GO" id="GO:0003724">
    <property type="term" value="F:RNA helicase activity"/>
    <property type="evidence" value="ECO:0007669"/>
    <property type="project" value="UniProtKB-EC"/>
</dbReference>
<dbReference type="InterPro" id="IPR011709">
    <property type="entry name" value="DEAD-box_helicase_OB_fold"/>
</dbReference>
<evidence type="ECO:0000259" key="13">
    <source>
        <dbReference type="PROSITE" id="PS51192"/>
    </source>
</evidence>
<dbReference type="SMART" id="SM00847">
    <property type="entry name" value="HA2"/>
    <property type="match status" value="1"/>
</dbReference>
<dbReference type="GO" id="GO:0008380">
    <property type="term" value="P:RNA splicing"/>
    <property type="evidence" value="ECO:0007669"/>
    <property type="project" value="UniProtKB-KW"/>
</dbReference>
<comment type="catalytic activity">
    <reaction evidence="9">
        <text>ATP + H2O = ADP + phosphate + H(+)</text>
        <dbReference type="Rhea" id="RHEA:13065"/>
        <dbReference type="ChEBI" id="CHEBI:15377"/>
        <dbReference type="ChEBI" id="CHEBI:15378"/>
        <dbReference type="ChEBI" id="CHEBI:30616"/>
        <dbReference type="ChEBI" id="CHEBI:43474"/>
        <dbReference type="ChEBI" id="CHEBI:456216"/>
        <dbReference type="EC" id="3.6.4.13"/>
    </reaction>
</comment>
<dbReference type="PANTHER" id="PTHR18934">
    <property type="entry name" value="ATP-DEPENDENT RNA HELICASE"/>
    <property type="match status" value="1"/>
</dbReference>
<dbReference type="Gene3D" id="3.40.50.300">
    <property type="entry name" value="P-loop containing nucleotide triphosphate hydrolases"/>
    <property type="match status" value="2"/>
</dbReference>
<organism evidence="15 16">
    <name type="scientific">Tetracentron sinense</name>
    <name type="common">Spur-leaf</name>
    <dbReference type="NCBI Taxonomy" id="13715"/>
    <lineage>
        <taxon>Eukaryota</taxon>
        <taxon>Viridiplantae</taxon>
        <taxon>Streptophyta</taxon>
        <taxon>Embryophyta</taxon>
        <taxon>Tracheophyta</taxon>
        <taxon>Spermatophyta</taxon>
        <taxon>Magnoliopsida</taxon>
        <taxon>Trochodendrales</taxon>
        <taxon>Trochodendraceae</taxon>
        <taxon>Tetracentron</taxon>
    </lineage>
</organism>
<name>A0A834YAQ7_TETSI</name>
<dbReference type="Pfam" id="PF00271">
    <property type="entry name" value="Helicase_C"/>
    <property type="match status" value="1"/>
</dbReference>
<dbReference type="Pfam" id="PF04408">
    <property type="entry name" value="WHD_HA2"/>
    <property type="match status" value="1"/>
</dbReference>
<feature type="region of interest" description="Disordered" evidence="12">
    <location>
        <begin position="47"/>
        <end position="78"/>
    </location>
</feature>
<proteinExistence type="inferred from homology"/>
<dbReference type="InterPro" id="IPR007502">
    <property type="entry name" value="Helicase-assoc_dom"/>
</dbReference>
<evidence type="ECO:0000256" key="5">
    <source>
        <dbReference type="ARBA" id="ARBA00022801"/>
    </source>
</evidence>
<dbReference type="OrthoDB" id="10253254at2759"/>
<dbReference type="PROSITE" id="PS51192">
    <property type="entry name" value="HELICASE_ATP_BIND_1"/>
    <property type="match status" value="1"/>
</dbReference>
<evidence type="ECO:0000256" key="4">
    <source>
        <dbReference type="ARBA" id="ARBA00022741"/>
    </source>
</evidence>
<evidence type="ECO:0000259" key="14">
    <source>
        <dbReference type="PROSITE" id="PS51194"/>
    </source>
</evidence>
<comment type="caution">
    <text evidence="15">The sequence shown here is derived from an EMBL/GenBank/DDBJ whole genome shotgun (WGS) entry which is preliminary data.</text>
</comment>
<protein>
    <recommendedName>
        <fullName evidence="1">RNA helicase</fullName>
        <ecNumber evidence="1">3.6.4.13</ecNumber>
    </recommendedName>
    <alternativeName>
        <fullName evidence="11">DEAH RNA helicase homolog PRP2</fullName>
    </alternativeName>
</protein>
<feature type="domain" description="Helicase ATP-binding" evidence="13">
    <location>
        <begin position="889"/>
        <end position="1098"/>
    </location>
</feature>
<dbReference type="EC" id="3.6.4.13" evidence="1"/>
<dbReference type="GO" id="GO:0005524">
    <property type="term" value="F:ATP binding"/>
    <property type="evidence" value="ECO:0007669"/>
    <property type="project" value="UniProtKB-KW"/>
</dbReference>
<dbReference type="InterPro" id="IPR014001">
    <property type="entry name" value="Helicase_ATP-bd"/>
</dbReference>
<keyword evidence="7" id="KW-0067">ATP-binding</keyword>
<dbReference type="PROSITE" id="PS00690">
    <property type="entry name" value="DEAH_ATP_HELICASE"/>
    <property type="match status" value="1"/>
</dbReference>
<feature type="compositionally biased region" description="Polar residues" evidence="12">
    <location>
        <begin position="118"/>
        <end position="133"/>
    </location>
</feature>
<dbReference type="FunFam" id="3.40.50.300:FF:000578">
    <property type="entry name" value="probable ATP-dependent RNA helicase DHX35"/>
    <property type="match status" value="1"/>
</dbReference>
<keyword evidence="3" id="KW-0747">Spliceosome</keyword>
<dbReference type="SMART" id="SM00490">
    <property type="entry name" value="HELICc"/>
    <property type="match status" value="1"/>
</dbReference>
<dbReference type="InterPro" id="IPR001650">
    <property type="entry name" value="Helicase_C-like"/>
</dbReference>
<evidence type="ECO:0000256" key="12">
    <source>
        <dbReference type="SAM" id="MobiDB-lite"/>
    </source>
</evidence>
<dbReference type="FunFam" id="3.40.50.300:FF:000007">
    <property type="entry name" value="Pre-mRNA-splicing factor ATP-dependent RNA helicase"/>
    <property type="match status" value="1"/>
</dbReference>
<dbReference type="PANTHER" id="PTHR18934:SF83">
    <property type="entry name" value="PRE-MRNA-SPLICING FACTOR ATP-DEPENDENT RNA HELICASE DHX16"/>
    <property type="match status" value="1"/>
</dbReference>
<dbReference type="CDD" id="cd18791">
    <property type="entry name" value="SF2_C_RHA"/>
    <property type="match status" value="1"/>
</dbReference>
<keyword evidence="8" id="KW-0508">mRNA splicing</keyword>
<dbReference type="GO" id="GO:0071013">
    <property type="term" value="C:catalytic step 2 spliceosome"/>
    <property type="evidence" value="ECO:0007669"/>
    <property type="project" value="TreeGrafter"/>
</dbReference>
<evidence type="ECO:0000313" key="15">
    <source>
        <dbReference type="EMBL" id="KAF8378696.1"/>
    </source>
</evidence>
<dbReference type="EMBL" id="JABCRI010000023">
    <property type="protein sequence ID" value="KAF8378696.1"/>
    <property type="molecule type" value="Genomic_DNA"/>
</dbReference>
<keyword evidence="4" id="KW-0547">Nucleotide-binding</keyword>
<feature type="domain" description="Helicase C-terminal" evidence="14">
    <location>
        <begin position="1116"/>
        <end position="1295"/>
    </location>
</feature>
<accession>A0A834YAQ7</accession>
<evidence type="ECO:0000256" key="6">
    <source>
        <dbReference type="ARBA" id="ARBA00022806"/>
    </source>
</evidence>
<reference evidence="15 16" key="1">
    <citation type="submission" date="2020-04" db="EMBL/GenBank/DDBJ databases">
        <title>Plant Genome Project.</title>
        <authorList>
            <person name="Zhang R.-G."/>
        </authorList>
    </citation>
    <scope>NUCLEOTIDE SEQUENCE [LARGE SCALE GENOMIC DNA]</scope>
    <source>
        <strain evidence="15">YNK0</strain>
        <tissue evidence="15">Leaf</tissue>
    </source>
</reference>
<evidence type="ECO:0000256" key="10">
    <source>
        <dbReference type="ARBA" id="ARBA00061257"/>
    </source>
</evidence>
<evidence type="ECO:0000256" key="2">
    <source>
        <dbReference type="ARBA" id="ARBA00022664"/>
    </source>
</evidence>
<dbReference type="InterPro" id="IPR002464">
    <property type="entry name" value="DNA/RNA_helicase_DEAH_CS"/>
</dbReference>
<sequence>MRGVSRCGRKPFQARGLRVRRGLWQARCSTVKGRSVGVVVRAGPCVGPSREAGSQVGESTSSSGLVPSGPSGSANSAGLGLVGSSGPIGALSSSPVSEDPFGLYPILENLGPIKQSLSSKPVAIPSSSRSVGTGAQMGREGSEASRCSSASSSANSFVIKRIEDSRQESGVDSIAGLEFDASPTPDLGSRRRRLGFGGVESGKCHISMEGALMSSDSCVVRESPGVDSIKFIQEFYAEASLGDEGVPVVAGSPSVDRWLGRSQVPGEEVGLVAVGPGIGEGHALQESIVAACVLAGVVASRPAGSSESGRVGCVSGGGCALEAGTRARLRRCSGEEQGLCVSEQPRGSGTREKKRQEIEIEIEQGLALTERTGAGVNSPFVMNREKERERPTLFDEQGMDLFVSEQGLASSLRTGAGVFLYLAGCKKGQREVGGRTGCKQGTGAGSLCSSLPFVFVMVVDMQDKSKKYYYSGYSEKMLICNDFAAKQASCPAKVLGKLIELGLSSSNETLVFAKEIFAKVPQRASGLNLYQNQEKEAAMLFRKQKSYTILDADDDDGVGGDQLYPIACTSQSKKVEARQKHFRKKIENQDDEDDEVIALGGNERRVRRRTTQDEDDLEVYIYIYIYIFNSYSICLSEKEARLRDQEEREQLERNIRERDAVGTWKLTEPKLTRREEEEVIRRSKAMEQDDTAPLRKVSRQEYLKKREQKKLEEIRDDIQDEQYLFDGVQLTEAEYRELRYKKEIYELVKKRSDDVDNISEVQYRMPEAYDQDGGVNQEKRFAAALQRYRDANSGDKMNPFAEQEAWEEHQIGKATLKFGSKDKKHMSDDYQYVFEDQIEFIKALVMDGDKHENEVPMELLDKSREKSALQKIQDERKTLPIYPYREELLQAIHDHQVLIIVGETGSGKTTQIPQYLHEAGYTKRGRVGCTQPRRVAAMSVAARVSQEMGVKLGHEVGYSIRFEDCTTEKTVLKYMTDGMLLREFLGEPDLATYSVVMVDEAHERTLSTDILCGLLKASRNTFNFIFLFKESKPLPGIPLGWSTNCALHISTVAYMHWSDLKFDITRFRTDLKLLISSATINAEKFSDYFYSAPIFRIPGRRFPVDRLWTKAPEANYLDAAIVSVLHIHVTQPPGDILVFLTGQEEIETSSEILKHRTRGLGTKIAELIICPIYANLPTELQAKIFEPTPEGARKVVLATNIAETSLTIDGIKYVIDPGFCKMKSFNPRTGMESLLITPISKASAMQRAGRSGRTGPGKCFCLYTASSYNDLEDNTVPEIQRTNLANVVLCLKSLGIHDLLNFDFMDPPPAEALLKALELLFALGALNKVGELTKVGTRMAEFPLDPMLSKMIVASDKYKCSEEIISIAAMLSVGNSIFYRPKDKQVHADNARMNFHFGNIGDHIALLKVYNSWKETKFSSQWCYENYIQVRSMKRARDIRDQLEGLLERVEIELTSNPNDLDAIKKAITSGFFHHSARLQKNGSYRTVKNPQTVHIHPSSGLAQVLPRWVIYYELVHTAKKYMRQVTELKPDWLVEIAPHYYQLKDVEDCMLSLSLSHTHARTRVRTHIHTPTTITINNQFWIEENASWGRASSDGLITVSTLRDQTEIGRCCQKENEIVNAFV</sequence>
<dbReference type="PROSITE" id="PS51194">
    <property type="entry name" value="HELICASE_CTER"/>
    <property type="match status" value="1"/>
</dbReference>
<dbReference type="GO" id="GO:0003723">
    <property type="term" value="F:RNA binding"/>
    <property type="evidence" value="ECO:0007669"/>
    <property type="project" value="TreeGrafter"/>
</dbReference>
<dbReference type="SMART" id="SM00487">
    <property type="entry name" value="DEXDc"/>
    <property type="match status" value="1"/>
</dbReference>
<evidence type="ECO:0000256" key="7">
    <source>
        <dbReference type="ARBA" id="ARBA00022840"/>
    </source>
</evidence>
<keyword evidence="6" id="KW-0347">Helicase</keyword>
<dbReference type="SUPFAM" id="SSF52540">
    <property type="entry name" value="P-loop containing nucleoside triphosphate hydrolases"/>
    <property type="match status" value="1"/>
</dbReference>
<feature type="region of interest" description="Disordered" evidence="12">
    <location>
        <begin position="174"/>
        <end position="193"/>
    </location>
</feature>
<evidence type="ECO:0000256" key="11">
    <source>
        <dbReference type="ARBA" id="ARBA00077342"/>
    </source>
</evidence>
<keyword evidence="5" id="KW-0378">Hydrolase</keyword>
<evidence type="ECO:0000256" key="9">
    <source>
        <dbReference type="ARBA" id="ARBA00047984"/>
    </source>
</evidence>
<dbReference type="InterPro" id="IPR027417">
    <property type="entry name" value="P-loop_NTPase"/>
</dbReference>
<gene>
    <name evidence="15" type="ORF">HHK36_030045</name>
</gene>
<dbReference type="GO" id="GO:0006397">
    <property type="term" value="P:mRNA processing"/>
    <property type="evidence" value="ECO:0007669"/>
    <property type="project" value="UniProtKB-KW"/>
</dbReference>
<dbReference type="GO" id="GO:0016787">
    <property type="term" value="F:hydrolase activity"/>
    <property type="evidence" value="ECO:0007669"/>
    <property type="project" value="UniProtKB-KW"/>
</dbReference>
<keyword evidence="2" id="KW-0507">mRNA processing</keyword>
<dbReference type="Proteomes" id="UP000655225">
    <property type="component" value="Unassembled WGS sequence"/>
</dbReference>
<dbReference type="Pfam" id="PF21010">
    <property type="entry name" value="HA2_C"/>
    <property type="match status" value="1"/>
</dbReference>
<dbReference type="InterPro" id="IPR048333">
    <property type="entry name" value="HA2_WH"/>
</dbReference>
<evidence type="ECO:0000256" key="8">
    <source>
        <dbReference type="ARBA" id="ARBA00023187"/>
    </source>
</evidence>
<dbReference type="Gene3D" id="1.20.120.1080">
    <property type="match status" value="1"/>
</dbReference>
<comment type="similarity">
    <text evidence="10">Belongs to the DEAD box helicase family. DEAH subfamily. PRP2 sub-subfamily.</text>
</comment>
<evidence type="ECO:0000256" key="1">
    <source>
        <dbReference type="ARBA" id="ARBA00012552"/>
    </source>
</evidence>
<keyword evidence="16" id="KW-1185">Reference proteome</keyword>
<feature type="compositionally biased region" description="Low complexity" evidence="12">
    <location>
        <begin position="57"/>
        <end position="78"/>
    </location>
</feature>
<evidence type="ECO:0000256" key="3">
    <source>
        <dbReference type="ARBA" id="ARBA00022728"/>
    </source>
</evidence>
<feature type="region of interest" description="Disordered" evidence="12">
    <location>
        <begin position="118"/>
        <end position="148"/>
    </location>
</feature>
<dbReference type="Pfam" id="PF07717">
    <property type="entry name" value="OB_NTP_bind"/>
    <property type="match status" value="1"/>
</dbReference>